<name>A0ABW4Q558_9MICC</name>
<dbReference type="InterPro" id="IPR010930">
    <property type="entry name" value="Flg_bb/hook_C_dom"/>
</dbReference>
<evidence type="ECO:0000256" key="5">
    <source>
        <dbReference type="ARBA" id="ARBA00022525"/>
    </source>
</evidence>
<dbReference type="InterPro" id="IPR053927">
    <property type="entry name" value="FlgK_helical"/>
</dbReference>
<evidence type="ECO:0000256" key="1">
    <source>
        <dbReference type="ARBA" id="ARBA00004365"/>
    </source>
</evidence>
<gene>
    <name evidence="7 11" type="primary">flgK</name>
    <name evidence="11" type="ORF">ACFSFX_03755</name>
</gene>
<feature type="domain" description="Flagellar basal body rod protein N-terminal" evidence="8">
    <location>
        <begin position="7"/>
        <end position="37"/>
    </location>
</feature>
<evidence type="ECO:0000313" key="12">
    <source>
        <dbReference type="Proteomes" id="UP001597307"/>
    </source>
</evidence>
<keyword evidence="12" id="KW-1185">Reference proteome</keyword>
<comment type="similarity">
    <text evidence="3 7">Belongs to the flagella basal body rod proteins family.</text>
</comment>
<evidence type="ECO:0000259" key="10">
    <source>
        <dbReference type="Pfam" id="PF22638"/>
    </source>
</evidence>
<comment type="subcellular location">
    <subcellularLocation>
        <location evidence="1 7">Bacterial flagellum</location>
    </subcellularLocation>
    <subcellularLocation>
        <location evidence="2 7">Secreted</location>
    </subcellularLocation>
</comment>
<keyword evidence="5 7" id="KW-0964">Secreted</keyword>
<proteinExistence type="inferred from homology"/>
<keyword evidence="11" id="KW-0282">Flagellum</keyword>
<sequence length="469" mass="46899">MSTFSGLNTAFSGLVAARHGLDVVGQNISNSNTEGYTRQRVSSGSVGAPATGLFSTGVRAGQGVVVNGVARLGDAHLDAQVRVSLAGSGYSAVHAATLSALEGSLNEPGKNGISAQLQGFWAAWQGLSNDAGGGAPAAVLLQAAKGLASQLAQGYKTAEGQWSQLRQETTTMVAEVNTAATQVADLNAQVRKVLAAGGSANELIDQRNALVSTISALSGASMRQREDGTVDVLIGGNSLVSGDSVRPLAISGPGRLDTASTDAVRVEFAHRPGTPAGLDGGEIAGALSALAPAASGGALAEAAVFYNEFAVNLAAKVNAAHSQGATTDDTTGLNFFRVGGDPAALNLTVVPVDGSGIAAGTPGAGGLNGAVADAISQLGIGPDSPDTAWAGFVTQLGVETKAALQTAVLADLAASSSIGRQLSNASVDMDEENLSLLAYQHAYQGAARVITAIDEMLDTLINRTGVVGR</sequence>
<dbReference type="InterPro" id="IPR001444">
    <property type="entry name" value="Flag_bb_rod_N"/>
</dbReference>
<comment type="caution">
    <text evidence="11">The sequence shown here is derived from an EMBL/GenBank/DDBJ whole genome shotgun (WGS) entry which is preliminary data.</text>
</comment>
<evidence type="ECO:0000259" key="9">
    <source>
        <dbReference type="Pfam" id="PF06429"/>
    </source>
</evidence>
<dbReference type="SUPFAM" id="SSF64518">
    <property type="entry name" value="Phase 1 flagellin"/>
    <property type="match status" value="1"/>
</dbReference>
<dbReference type="PANTHER" id="PTHR30033">
    <property type="entry name" value="FLAGELLAR HOOK-ASSOCIATED PROTEIN 1"/>
    <property type="match status" value="1"/>
</dbReference>
<dbReference type="InterPro" id="IPR002371">
    <property type="entry name" value="FlgK"/>
</dbReference>
<dbReference type="PANTHER" id="PTHR30033:SF1">
    <property type="entry name" value="FLAGELLAR HOOK-ASSOCIATED PROTEIN 1"/>
    <property type="match status" value="1"/>
</dbReference>
<dbReference type="NCBIfam" id="TIGR02492">
    <property type="entry name" value="flgK_ends"/>
    <property type="match status" value="1"/>
</dbReference>
<accession>A0ABW4Q558</accession>
<evidence type="ECO:0000256" key="3">
    <source>
        <dbReference type="ARBA" id="ARBA00009677"/>
    </source>
</evidence>
<evidence type="ECO:0000256" key="6">
    <source>
        <dbReference type="ARBA" id="ARBA00023143"/>
    </source>
</evidence>
<dbReference type="Pfam" id="PF00460">
    <property type="entry name" value="Flg_bb_rod"/>
    <property type="match status" value="1"/>
</dbReference>
<reference evidence="12" key="1">
    <citation type="journal article" date="2019" name="Int. J. Syst. Evol. Microbiol.">
        <title>The Global Catalogue of Microorganisms (GCM) 10K type strain sequencing project: providing services to taxonomists for standard genome sequencing and annotation.</title>
        <authorList>
            <consortium name="The Broad Institute Genomics Platform"/>
            <consortium name="The Broad Institute Genome Sequencing Center for Infectious Disease"/>
            <person name="Wu L."/>
            <person name="Ma J."/>
        </authorList>
    </citation>
    <scope>NUCLEOTIDE SEQUENCE [LARGE SCALE GENOMIC DNA]</scope>
    <source>
        <strain evidence="12">JCM 11496</strain>
    </source>
</reference>
<evidence type="ECO:0000256" key="4">
    <source>
        <dbReference type="ARBA" id="ARBA00016244"/>
    </source>
</evidence>
<feature type="domain" description="Flagellar basal-body/hook protein C-terminal" evidence="9">
    <location>
        <begin position="424"/>
        <end position="462"/>
    </location>
</feature>
<feature type="domain" description="Flagellar hook-associated protein FlgK helical" evidence="10">
    <location>
        <begin position="98"/>
        <end position="336"/>
    </location>
</feature>
<evidence type="ECO:0000256" key="2">
    <source>
        <dbReference type="ARBA" id="ARBA00004613"/>
    </source>
</evidence>
<dbReference type="RefSeq" id="WP_343877434.1">
    <property type="nucleotide sequence ID" value="NZ_BAAAIJ010000005.1"/>
</dbReference>
<keyword evidence="6 7" id="KW-0975">Bacterial flagellum</keyword>
<evidence type="ECO:0000259" key="8">
    <source>
        <dbReference type="Pfam" id="PF00460"/>
    </source>
</evidence>
<dbReference type="PRINTS" id="PR01005">
    <property type="entry name" value="FLGHOOKAP1"/>
</dbReference>
<dbReference type="EMBL" id="JBHUGA010000008">
    <property type="protein sequence ID" value="MFD1845710.1"/>
    <property type="molecule type" value="Genomic_DNA"/>
</dbReference>
<dbReference type="Pfam" id="PF06429">
    <property type="entry name" value="Flg_bbr_C"/>
    <property type="match status" value="1"/>
</dbReference>
<organism evidence="11 12">
    <name type="scientific">Arthrobacter flavus</name>
    <dbReference type="NCBI Taxonomy" id="95172"/>
    <lineage>
        <taxon>Bacteria</taxon>
        <taxon>Bacillati</taxon>
        <taxon>Actinomycetota</taxon>
        <taxon>Actinomycetes</taxon>
        <taxon>Micrococcales</taxon>
        <taxon>Micrococcaceae</taxon>
        <taxon>Arthrobacter</taxon>
    </lineage>
</organism>
<dbReference type="Pfam" id="PF22638">
    <property type="entry name" value="FlgK_D1"/>
    <property type="match status" value="1"/>
</dbReference>
<dbReference type="Proteomes" id="UP001597307">
    <property type="component" value="Unassembled WGS sequence"/>
</dbReference>
<keyword evidence="11" id="KW-0969">Cilium</keyword>
<protein>
    <recommendedName>
        <fullName evidence="4 7">Flagellar hook-associated protein 1</fullName>
        <shortName evidence="7">HAP1</shortName>
    </recommendedName>
</protein>
<evidence type="ECO:0000256" key="7">
    <source>
        <dbReference type="RuleBase" id="RU362065"/>
    </source>
</evidence>
<keyword evidence="11" id="KW-0966">Cell projection</keyword>
<evidence type="ECO:0000313" key="11">
    <source>
        <dbReference type="EMBL" id="MFD1845710.1"/>
    </source>
</evidence>